<sequence>MHIVDELILERSLKLQARPVLWRLVKPILYRLLRYGAARDMANMIKNSSGFEAFSQVSNQLNLNISHENLAQVPAKGRAVVISNHPTGLADGIAMFDALRERRPDLAFLANADALRVAPDSSDIIIPVEWVLEKRSRERTRATLQGFKQAMQEERCVILFPSGALAKLGLQGLVDAPWASSAAALARKHNAPIVPVNLNGINSIMYYLFCILNTELRDVTLFHELLNKEKKSFHLRFGKIIAPNTLPKNAEQATNIIRQIVTQQLAQTE</sequence>
<dbReference type="GO" id="GO:0016746">
    <property type="term" value="F:acyltransferase activity"/>
    <property type="evidence" value="ECO:0007669"/>
    <property type="project" value="InterPro"/>
</dbReference>
<dbReference type="AlphaFoldDB" id="A0A3B0R557"/>
<accession>A0A3B0R557</accession>
<reference evidence="2" key="1">
    <citation type="submission" date="2018-06" db="EMBL/GenBank/DDBJ databases">
        <authorList>
            <person name="Zhirakovskaya E."/>
        </authorList>
    </citation>
    <scope>NUCLEOTIDE SEQUENCE</scope>
</reference>
<organism evidence="2">
    <name type="scientific">hydrothermal vent metagenome</name>
    <dbReference type="NCBI Taxonomy" id="652676"/>
    <lineage>
        <taxon>unclassified sequences</taxon>
        <taxon>metagenomes</taxon>
        <taxon>ecological metagenomes</taxon>
    </lineage>
</organism>
<gene>
    <name evidence="2" type="ORF">MNBD_ALPHA06-2164</name>
</gene>
<evidence type="ECO:0000313" key="2">
    <source>
        <dbReference type="EMBL" id="VAV86737.1"/>
    </source>
</evidence>
<name>A0A3B0R557_9ZZZZ</name>
<protein>
    <recommendedName>
        <fullName evidence="1">Phospholipid/glycerol acyltransferase domain-containing protein</fullName>
    </recommendedName>
</protein>
<feature type="domain" description="Phospholipid/glycerol acyltransferase" evidence="1">
    <location>
        <begin position="79"/>
        <end position="201"/>
    </location>
</feature>
<evidence type="ECO:0000259" key="1">
    <source>
        <dbReference type="SMART" id="SM00563"/>
    </source>
</evidence>
<dbReference type="EMBL" id="UOEE01000009">
    <property type="protein sequence ID" value="VAV86737.1"/>
    <property type="molecule type" value="Genomic_DNA"/>
</dbReference>
<dbReference type="InterPro" id="IPR002123">
    <property type="entry name" value="Plipid/glycerol_acylTrfase"/>
</dbReference>
<dbReference type="Pfam" id="PF01553">
    <property type="entry name" value="Acyltransferase"/>
    <property type="match status" value="1"/>
</dbReference>
<dbReference type="SMART" id="SM00563">
    <property type="entry name" value="PlsC"/>
    <property type="match status" value="1"/>
</dbReference>
<dbReference type="SUPFAM" id="SSF69593">
    <property type="entry name" value="Glycerol-3-phosphate (1)-acyltransferase"/>
    <property type="match status" value="1"/>
</dbReference>
<proteinExistence type="predicted"/>